<name>D8P650_RALSL</name>
<dbReference type="RefSeq" id="WP_013208852.1">
    <property type="nucleotide sequence ID" value="NC_014309.1"/>
</dbReference>
<reference evidence="1" key="2">
    <citation type="submission" date="2010-02" db="EMBL/GenBank/DDBJ databases">
        <authorList>
            <person name="Genoscope - CEA"/>
        </authorList>
    </citation>
    <scope>NUCLEOTIDE SEQUENCE</scope>
    <source>
        <strain evidence="1">CFBP2957</strain>
        <plasmid evidence="1">RCFBPv3_mp</plasmid>
    </source>
</reference>
<evidence type="ECO:0008006" key="2">
    <source>
        <dbReference type="Google" id="ProtNLM"/>
    </source>
</evidence>
<reference evidence="1" key="1">
    <citation type="journal article" date="2010" name="BMC Genomics">
        <title>Genomes of three tomato pathogens within the Ralstonia solanacearum species complex reveal significant evolutionary divergence.</title>
        <authorList>
            <person name="Remenant B."/>
            <person name="Coupat-Goutaland B."/>
            <person name="Guidot A."/>
            <person name="Cellier G."/>
            <person name="Wicker E."/>
            <person name="Allen C."/>
            <person name="Fegan M."/>
            <person name="Pruvost O."/>
            <person name="Elbaz M."/>
            <person name="Calteau A."/>
            <person name="Salvignol G."/>
            <person name="Mornico D."/>
            <person name="Mangenot S."/>
            <person name="Barbe V."/>
            <person name="Medigue C."/>
            <person name="Prior P."/>
        </authorList>
    </citation>
    <scope>NUCLEOTIDE SEQUENCE [LARGE SCALE GENOMIC DNA]</scope>
    <source>
        <strain evidence="1">CFBP2957</strain>
        <plasmid evidence="1">RCFBPv3_mp</plasmid>
    </source>
</reference>
<protein>
    <recommendedName>
        <fullName evidence="2">Phage protein</fullName>
    </recommendedName>
</protein>
<keyword evidence="1" id="KW-0614">Plasmid</keyword>
<gene>
    <name evidence="1" type="ORF">RCFBP_mp30303</name>
</gene>
<dbReference type="AlphaFoldDB" id="D8P650"/>
<geneLocation type="plasmid" evidence="1">
    <name>RCFBPv3_mp</name>
</geneLocation>
<organism evidence="1">
    <name type="scientific">Ralstonia solanacearum CFBP2957</name>
    <dbReference type="NCBI Taxonomy" id="859656"/>
    <lineage>
        <taxon>Bacteria</taxon>
        <taxon>Pseudomonadati</taxon>
        <taxon>Pseudomonadota</taxon>
        <taxon>Betaproteobacteria</taxon>
        <taxon>Burkholderiales</taxon>
        <taxon>Burkholderiaceae</taxon>
        <taxon>Ralstonia</taxon>
        <taxon>Ralstonia solanacearum species complex</taxon>
    </lineage>
</organism>
<proteinExistence type="predicted"/>
<accession>D8P650</accession>
<dbReference type="EMBL" id="FP885907">
    <property type="protein sequence ID" value="CBJ54386.1"/>
    <property type="molecule type" value="Genomic_DNA"/>
</dbReference>
<evidence type="ECO:0000313" key="1">
    <source>
        <dbReference type="EMBL" id="CBJ54386.1"/>
    </source>
</evidence>
<sequence length="267" mass="28253">MNAVKWVLIDNTNGATTSDGAKLSADVLSHIAEAVSSQVNQEFATEWGARATLRVGADVNDIQPGEWAYVFLPSLPNAPGASAYHDINGNGVPFALCAVQTCGSLYGPDGVSVDASHEILEAAGDEGANLFANDNKGLLHALEMCDAVEIQTYGKTCKDGTIVQVSNWLLRAWFIPGASAPYEYMSMAKLPGAVSPSGPLITAPGHGGNYQIVSKAAGNKQVFGVEHEFQIEGTRHKGATPNWSSRAARRMAHKAYNIGEKPLIAEN</sequence>